<keyword evidence="7" id="KW-0418">Kinase</keyword>
<keyword evidence="9 17" id="KW-0472">Membrane</keyword>
<evidence type="ECO:0000256" key="12">
    <source>
        <dbReference type="ARBA" id="ARBA00023180"/>
    </source>
</evidence>
<evidence type="ECO:0000256" key="15">
    <source>
        <dbReference type="PROSITE-ProRule" id="PRU10141"/>
    </source>
</evidence>
<reference evidence="21 22" key="1">
    <citation type="submission" date="2022-05" db="EMBL/GenBank/DDBJ databases">
        <authorList>
            <consortium name="Genoscope - CEA"/>
            <person name="William W."/>
        </authorList>
    </citation>
    <scope>NUCLEOTIDE SEQUENCE [LARGE SCALE GENOMIC DNA]</scope>
</reference>
<feature type="binding site" evidence="15">
    <location>
        <position position="662"/>
    </location>
    <ligand>
        <name>ATP</name>
        <dbReference type="ChEBI" id="CHEBI:30616"/>
    </ligand>
</feature>
<dbReference type="SUPFAM" id="SSF48726">
    <property type="entry name" value="Immunoglobulin"/>
    <property type="match status" value="2"/>
</dbReference>
<evidence type="ECO:0000259" key="20">
    <source>
        <dbReference type="PROSITE" id="PS50853"/>
    </source>
</evidence>
<keyword evidence="12" id="KW-0325">Glycoprotein</keyword>
<dbReference type="InterPro" id="IPR050122">
    <property type="entry name" value="RTK"/>
</dbReference>
<dbReference type="PIRSF" id="PIRSF000615">
    <property type="entry name" value="TyrPK_CSF1-R"/>
    <property type="match status" value="1"/>
</dbReference>
<keyword evidence="4" id="KW-0808">Transferase</keyword>
<dbReference type="PROSITE" id="PS00109">
    <property type="entry name" value="PROTEIN_KINASE_TYR"/>
    <property type="match status" value="1"/>
</dbReference>
<dbReference type="InterPro" id="IPR000719">
    <property type="entry name" value="Prot_kinase_dom"/>
</dbReference>
<feature type="domain" description="Fibronectin type-III" evidence="20">
    <location>
        <begin position="217"/>
        <end position="311"/>
    </location>
</feature>
<organism evidence="21 22">
    <name type="scientific">Porites evermanni</name>
    <dbReference type="NCBI Taxonomy" id="104178"/>
    <lineage>
        <taxon>Eukaryota</taxon>
        <taxon>Metazoa</taxon>
        <taxon>Cnidaria</taxon>
        <taxon>Anthozoa</taxon>
        <taxon>Hexacorallia</taxon>
        <taxon>Scleractinia</taxon>
        <taxon>Fungiina</taxon>
        <taxon>Poritidae</taxon>
        <taxon>Porites</taxon>
    </lineage>
</organism>
<evidence type="ECO:0000256" key="9">
    <source>
        <dbReference type="ARBA" id="ARBA00023136"/>
    </source>
</evidence>
<dbReference type="InterPro" id="IPR008266">
    <property type="entry name" value="Tyr_kinase_AS"/>
</dbReference>
<dbReference type="InterPro" id="IPR036116">
    <property type="entry name" value="FN3_sf"/>
</dbReference>
<evidence type="ECO:0000256" key="16">
    <source>
        <dbReference type="SAM" id="MobiDB-lite"/>
    </source>
</evidence>
<dbReference type="EC" id="2.7.10.1" evidence="3"/>
<dbReference type="CDD" id="cd00063">
    <property type="entry name" value="FN3"/>
    <property type="match status" value="3"/>
</dbReference>
<evidence type="ECO:0000259" key="19">
    <source>
        <dbReference type="PROSITE" id="PS50835"/>
    </source>
</evidence>
<dbReference type="SMART" id="SM00408">
    <property type="entry name" value="IGc2"/>
    <property type="match status" value="2"/>
</dbReference>
<evidence type="ECO:0000313" key="22">
    <source>
        <dbReference type="Proteomes" id="UP001159427"/>
    </source>
</evidence>
<dbReference type="SMART" id="SM00219">
    <property type="entry name" value="TyrKc"/>
    <property type="match status" value="1"/>
</dbReference>
<keyword evidence="15" id="KW-0547">Nucleotide-binding</keyword>
<keyword evidence="15" id="KW-0067">ATP-binding</keyword>
<gene>
    <name evidence="21" type="ORF">PEVE_00020719</name>
</gene>
<keyword evidence="6" id="KW-0677">Repeat</keyword>
<evidence type="ECO:0000256" key="7">
    <source>
        <dbReference type="ARBA" id="ARBA00022777"/>
    </source>
</evidence>
<dbReference type="InterPro" id="IPR001245">
    <property type="entry name" value="Ser-Thr/Tyr_kinase_cat_dom"/>
</dbReference>
<feature type="domain" description="Fibronectin type-III" evidence="20">
    <location>
        <begin position="312"/>
        <end position="413"/>
    </location>
</feature>
<dbReference type="Pfam" id="PF07714">
    <property type="entry name" value="PK_Tyr_Ser-Thr"/>
    <property type="match status" value="1"/>
</dbReference>
<evidence type="ECO:0000256" key="10">
    <source>
        <dbReference type="ARBA" id="ARBA00023157"/>
    </source>
</evidence>
<comment type="caution">
    <text evidence="21">The sequence shown here is derived from an EMBL/GenBank/DDBJ whole genome shotgun (WGS) entry which is preliminary data.</text>
</comment>
<keyword evidence="22" id="KW-1185">Reference proteome</keyword>
<dbReference type="Gene3D" id="3.30.200.20">
    <property type="entry name" value="Phosphorylase Kinase, domain 1"/>
    <property type="match status" value="1"/>
</dbReference>
<dbReference type="InterPro" id="IPR011009">
    <property type="entry name" value="Kinase-like_dom_sf"/>
</dbReference>
<dbReference type="PRINTS" id="PR00109">
    <property type="entry name" value="TYRKINASE"/>
</dbReference>
<evidence type="ECO:0000256" key="4">
    <source>
        <dbReference type="ARBA" id="ARBA00022679"/>
    </source>
</evidence>
<dbReference type="SMART" id="SM00409">
    <property type="entry name" value="IG"/>
    <property type="match status" value="2"/>
</dbReference>
<keyword evidence="10" id="KW-1015">Disulfide bond</keyword>
<evidence type="ECO:0000256" key="17">
    <source>
        <dbReference type="SAM" id="Phobius"/>
    </source>
</evidence>
<dbReference type="Pfam" id="PF00041">
    <property type="entry name" value="fn3"/>
    <property type="match status" value="3"/>
</dbReference>
<keyword evidence="11" id="KW-0675">Receptor</keyword>
<keyword evidence="8 17" id="KW-1133">Transmembrane helix</keyword>
<dbReference type="InterPro" id="IPR013783">
    <property type="entry name" value="Ig-like_fold"/>
</dbReference>
<comment type="similarity">
    <text evidence="2">Belongs to the protein kinase superfamily. CAMK Ser/Thr protein kinase family.</text>
</comment>
<feature type="domain" description="Ig-like" evidence="19">
    <location>
        <begin position="51"/>
        <end position="125"/>
    </location>
</feature>
<dbReference type="SMART" id="SM00060">
    <property type="entry name" value="FN3"/>
    <property type="match status" value="3"/>
</dbReference>
<evidence type="ECO:0000256" key="6">
    <source>
        <dbReference type="ARBA" id="ARBA00022737"/>
    </source>
</evidence>
<dbReference type="PROSITE" id="PS50011">
    <property type="entry name" value="PROTEIN_KINASE_DOM"/>
    <property type="match status" value="1"/>
</dbReference>
<feature type="compositionally biased region" description="Basic and acidic residues" evidence="16">
    <location>
        <begin position="499"/>
        <end position="508"/>
    </location>
</feature>
<accession>A0ABN8M829</accession>
<protein>
    <recommendedName>
        <fullName evidence="3">receptor protein-tyrosine kinase</fullName>
        <ecNumber evidence="3">2.7.10.1</ecNumber>
    </recommendedName>
</protein>
<dbReference type="CDD" id="cd00192">
    <property type="entry name" value="PTKc"/>
    <property type="match status" value="1"/>
</dbReference>
<evidence type="ECO:0000256" key="1">
    <source>
        <dbReference type="ARBA" id="ARBA00004167"/>
    </source>
</evidence>
<dbReference type="InterPro" id="IPR007110">
    <property type="entry name" value="Ig-like_dom"/>
</dbReference>
<evidence type="ECO:0000256" key="3">
    <source>
        <dbReference type="ARBA" id="ARBA00011902"/>
    </source>
</evidence>
<dbReference type="InterPro" id="IPR003599">
    <property type="entry name" value="Ig_sub"/>
</dbReference>
<evidence type="ECO:0000259" key="18">
    <source>
        <dbReference type="PROSITE" id="PS50011"/>
    </source>
</evidence>
<dbReference type="Proteomes" id="UP001159427">
    <property type="component" value="Unassembled WGS sequence"/>
</dbReference>
<proteinExistence type="inferred from homology"/>
<dbReference type="Pfam" id="PF13927">
    <property type="entry name" value="Ig_3"/>
    <property type="match status" value="2"/>
</dbReference>
<evidence type="ECO:0000256" key="13">
    <source>
        <dbReference type="ARBA" id="ARBA00023319"/>
    </source>
</evidence>
<dbReference type="Gene3D" id="2.60.40.10">
    <property type="entry name" value="Immunoglobulins"/>
    <property type="match status" value="5"/>
</dbReference>
<dbReference type="InterPro" id="IPR003598">
    <property type="entry name" value="Ig_sub2"/>
</dbReference>
<evidence type="ECO:0000256" key="14">
    <source>
        <dbReference type="ARBA" id="ARBA00051243"/>
    </source>
</evidence>
<evidence type="ECO:0000256" key="2">
    <source>
        <dbReference type="ARBA" id="ARBA00006692"/>
    </source>
</evidence>
<feature type="domain" description="Protein kinase" evidence="18">
    <location>
        <begin position="628"/>
        <end position="912"/>
    </location>
</feature>
<evidence type="ECO:0000256" key="8">
    <source>
        <dbReference type="ARBA" id="ARBA00022989"/>
    </source>
</evidence>
<feature type="region of interest" description="Disordered" evidence="16">
    <location>
        <begin position="499"/>
        <end position="520"/>
    </location>
</feature>
<dbReference type="PANTHER" id="PTHR24416:SF621">
    <property type="entry name" value="TYROSINE KINASE RECEPTOR CAD96CA"/>
    <property type="match status" value="1"/>
</dbReference>
<feature type="domain" description="Fibronectin type-III" evidence="20">
    <location>
        <begin position="416"/>
        <end position="511"/>
    </location>
</feature>
<feature type="non-terminal residue" evidence="21">
    <location>
        <position position="1"/>
    </location>
</feature>
<evidence type="ECO:0000313" key="21">
    <source>
        <dbReference type="EMBL" id="CAH3023854.1"/>
    </source>
</evidence>
<name>A0ABN8M829_9CNID</name>
<dbReference type="PANTHER" id="PTHR24416">
    <property type="entry name" value="TYROSINE-PROTEIN KINASE RECEPTOR"/>
    <property type="match status" value="1"/>
</dbReference>
<dbReference type="InterPro" id="IPR036179">
    <property type="entry name" value="Ig-like_dom_sf"/>
</dbReference>
<dbReference type="Gene3D" id="1.10.510.10">
    <property type="entry name" value="Transferase(Phosphotransferase) domain 1"/>
    <property type="match status" value="1"/>
</dbReference>
<dbReference type="PROSITE" id="PS00107">
    <property type="entry name" value="PROTEIN_KINASE_ATP"/>
    <property type="match status" value="1"/>
</dbReference>
<dbReference type="EMBL" id="CALNXI010000278">
    <property type="protein sequence ID" value="CAH3023854.1"/>
    <property type="molecule type" value="Genomic_DNA"/>
</dbReference>
<comment type="catalytic activity">
    <reaction evidence="14">
        <text>L-tyrosyl-[protein] + ATP = O-phospho-L-tyrosyl-[protein] + ADP + H(+)</text>
        <dbReference type="Rhea" id="RHEA:10596"/>
        <dbReference type="Rhea" id="RHEA-COMP:10136"/>
        <dbReference type="Rhea" id="RHEA-COMP:20101"/>
        <dbReference type="ChEBI" id="CHEBI:15378"/>
        <dbReference type="ChEBI" id="CHEBI:30616"/>
        <dbReference type="ChEBI" id="CHEBI:46858"/>
        <dbReference type="ChEBI" id="CHEBI:61978"/>
        <dbReference type="ChEBI" id="CHEBI:456216"/>
        <dbReference type="EC" id="2.7.10.1"/>
    </reaction>
</comment>
<comment type="subcellular location">
    <subcellularLocation>
        <location evidence="1">Membrane</location>
        <topology evidence="1">Single-pass membrane protein</topology>
    </subcellularLocation>
</comment>
<dbReference type="InterPro" id="IPR020635">
    <property type="entry name" value="Tyr_kinase_cat_dom"/>
</dbReference>
<dbReference type="InterPro" id="IPR003961">
    <property type="entry name" value="FN3_dom"/>
</dbReference>
<evidence type="ECO:0000256" key="5">
    <source>
        <dbReference type="ARBA" id="ARBA00022692"/>
    </source>
</evidence>
<dbReference type="PROSITE" id="PS50853">
    <property type="entry name" value="FN3"/>
    <property type="match status" value="3"/>
</dbReference>
<evidence type="ECO:0000256" key="11">
    <source>
        <dbReference type="ARBA" id="ARBA00023170"/>
    </source>
</evidence>
<dbReference type="InterPro" id="IPR017441">
    <property type="entry name" value="Protein_kinase_ATP_BS"/>
</dbReference>
<feature type="transmembrane region" description="Helical" evidence="17">
    <location>
        <begin position="540"/>
        <end position="561"/>
    </location>
</feature>
<feature type="domain" description="Ig-like" evidence="19">
    <location>
        <begin position="145"/>
        <end position="213"/>
    </location>
</feature>
<dbReference type="SUPFAM" id="SSF49265">
    <property type="entry name" value="Fibronectin type III"/>
    <property type="match status" value="2"/>
</dbReference>
<sequence length="932" mass="104915">ALFKNYDLTKDDERLYGCLLKPDDPNLREIPDFVQLVVFIYYPFIDLLGPPNITLVSHNQTANEGDKVILNCTADGNPPSNITWTRLASNSLVTFPLAVRRQDEGGYRCTADNGFGIKIRDVFITVQYAATVQTVAPITSYSWIGETVKLTCKADGSPTPTLSWKSPSGRVIRQEKELKTTVDVLMKSDQDFGNYTCEATNNVNTDRSTVLVQQIKAPGSPTVTVKIEATSITLRWTKPADDGGSPITAYRVLILRGNTEIENRNITNMSVKHQDIGSLNKSTNYTVELFARNYVFEGKATERKIQTKYEGVPAAAEITDLPAKTKDVRITLKWIEAENNGAPITQYTVYRRTVREDGTSLTWIKIKEISYTSDRKVVVNLEKGKEYEFVVSATNSFGEGGKEEKKIRKIKVLGGAPSPVAFTYELKADEITLKWEEPNTNGAEITMYTVYYGTQSDEQWKETEKITDVSVRKYVVKVEMGQKYKVLVTASNKYGESSKEGKMQRIDVPEGSSKPTGGQTGDKHFVLGSSCGNQKEILHAVYITIICLLLISNLILIFVTCRMRTRSGNSKKREYISENPIAVKVEADTQSFDVERTFEAPTYASTASADYMPLHPSTRSWEISRRQVNIVKVIGKGAFSQVAKATVNDMHGGQDTLTVAVKMLKANAPASDKKDLLSELDVMKKLKPHPHVIKLLGCVTETEPLLVLIEYVPYGDLLGYLRKSRGLNDTYFKDPDMKPQTNLSAEQLMKFAWQVADGMCYLSSKKIIHRDLAARNVLVGEGEKCKVTDFGMARDVHQEDIYNKTSRGRLPVKWTAYESLMYGTYTTQSDVWSYGVALYEILTVGGSPYPDIDARKIAQKLQEGYRMPKPKHVEIKLYQIMLDCWRENPVDRPTFERLRNTMKEMEGNHKIYVNLKQYDHSLYANVNDLKAM</sequence>
<dbReference type="PROSITE" id="PS50835">
    <property type="entry name" value="IG_LIKE"/>
    <property type="match status" value="2"/>
</dbReference>
<keyword evidence="5 17" id="KW-0812">Transmembrane</keyword>
<keyword evidence="13" id="KW-0393">Immunoglobulin domain</keyword>
<dbReference type="SUPFAM" id="SSF56112">
    <property type="entry name" value="Protein kinase-like (PK-like)"/>
    <property type="match status" value="1"/>
</dbReference>